<comment type="caution">
    <text evidence="1">The sequence shown here is derived from an EMBL/GenBank/DDBJ whole genome shotgun (WGS) entry which is preliminary data.</text>
</comment>
<sequence length="210" mass="22948">MYTPRHFQESREAALAALIRAHPLATVVLSGANGLSANHVPLELAGESALHGHVARANELVAADGAQVLVIFQGADGYISPNWYPSKQLTHREVPTWNYSVVHVHGRLRVIDDRDWLLALLHRLTNRHEASEPAPWSVSDAPADHVEKLLKAIVGIEIVIDRIEGKFKLSQNHPAANQAGAVDGLRRRAQGQDLDLAIQMSKTRDDADGA</sequence>
<name>A0A4V2NMA2_9GAMM</name>
<accession>A0A4V2NMA2</accession>
<dbReference type="Pfam" id="PF04299">
    <property type="entry name" value="FMN_bind_2"/>
    <property type="match status" value="1"/>
</dbReference>
<evidence type="ECO:0000313" key="2">
    <source>
        <dbReference type="Proteomes" id="UP000291822"/>
    </source>
</evidence>
<reference evidence="1 2" key="1">
    <citation type="submission" date="2019-02" db="EMBL/GenBank/DDBJ databases">
        <title>Dyella amyloliquefaciens sp. nov., isolated from forest soil.</title>
        <authorList>
            <person name="Gao Z.-H."/>
            <person name="Qiu L.-H."/>
        </authorList>
    </citation>
    <scope>NUCLEOTIDE SEQUENCE [LARGE SCALE GENOMIC DNA]</scope>
    <source>
        <strain evidence="1 2">KACC 12747</strain>
    </source>
</reference>
<keyword evidence="2" id="KW-1185">Reference proteome</keyword>
<dbReference type="PANTHER" id="PTHR35802">
    <property type="entry name" value="PROTEASE SYNTHASE AND SPORULATION PROTEIN PAI 2"/>
    <property type="match status" value="1"/>
</dbReference>
<dbReference type="AlphaFoldDB" id="A0A4V2NMA2"/>
<organism evidence="1 2">
    <name type="scientific">Dyella soli</name>
    <dbReference type="NCBI Taxonomy" id="522319"/>
    <lineage>
        <taxon>Bacteria</taxon>
        <taxon>Pseudomonadati</taxon>
        <taxon>Pseudomonadota</taxon>
        <taxon>Gammaproteobacteria</taxon>
        <taxon>Lysobacterales</taxon>
        <taxon>Rhodanobacteraceae</taxon>
        <taxon>Dyella</taxon>
    </lineage>
</organism>
<dbReference type="EMBL" id="SJTG01000001">
    <property type="protein sequence ID" value="TCI12507.1"/>
    <property type="molecule type" value="Genomic_DNA"/>
</dbReference>
<gene>
    <name evidence="1" type="ORF">EZM97_03940</name>
</gene>
<dbReference type="SUPFAM" id="SSF50475">
    <property type="entry name" value="FMN-binding split barrel"/>
    <property type="match status" value="1"/>
</dbReference>
<dbReference type="PANTHER" id="PTHR35802:SF1">
    <property type="entry name" value="PROTEASE SYNTHASE AND SPORULATION PROTEIN PAI 2"/>
    <property type="match status" value="1"/>
</dbReference>
<dbReference type="Gene3D" id="2.30.110.10">
    <property type="entry name" value="Electron Transport, Fmn-binding Protein, Chain A"/>
    <property type="match status" value="1"/>
</dbReference>
<dbReference type="Proteomes" id="UP000291822">
    <property type="component" value="Unassembled WGS sequence"/>
</dbReference>
<proteinExistence type="predicted"/>
<dbReference type="InterPro" id="IPR012349">
    <property type="entry name" value="Split_barrel_FMN-bd"/>
</dbReference>
<dbReference type="RefSeq" id="WP_131150714.1">
    <property type="nucleotide sequence ID" value="NZ_SJTG01000001.1"/>
</dbReference>
<evidence type="ECO:0000313" key="1">
    <source>
        <dbReference type="EMBL" id="TCI12507.1"/>
    </source>
</evidence>
<dbReference type="PIRSF" id="PIRSF010372">
    <property type="entry name" value="PaiB"/>
    <property type="match status" value="1"/>
</dbReference>
<dbReference type="InterPro" id="IPR007396">
    <property type="entry name" value="TR_PAI2-type"/>
</dbReference>
<protein>
    <submittedName>
        <fullName evidence="1">FMN-binding negative transcriptional regulator</fullName>
    </submittedName>
</protein>